<proteinExistence type="predicted"/>
<dbReference type="InterPro" id="IPR036259">
    <property type="entry name" value="MFS_trans_sf"/>
</dbReference>
<keyword evidence="5 6" id="KW-0472">Membrane</keyword>
<feature type="transmembrane region" description="Helical" evidence="6">
    <location>
        <begin position="213"/>
        <end position="232"/>
    </location>
</feature>
<gene>
    <name evidence="8" type="ORF">EPA93_46825</name>
</gene>
<comment type="subcellular location">
    <subcellularLocation>
        <location evidence="1">Cell membrane</location>
        <topology evidence="1">Multi-pass membrane protein</topology>
    </subcellularLocation>
</comment>
<dbReference type="GO" id="GO:0005886">
    <property type="term" value="C:plasma membrane"/>
    <property type="evidence" value="ECO:0007669"/>
    <property type="project" value="UniProtKB-SubCell"/>
</dbReference>
<feature type="transmembrane region" description="Helical" evidence="6">
    <location>
        <begin position="150"/>
        <end position="173"/>
    </location>
</feature>
<dbReference type="GO" id="GO:0022857">
    <property type="term" value="F:transmembrane transporter activity"/>
    <property type="evidence" value="ECO:0007669"/>
    <property type="project" value="InterPro"/>
</dbReference>
<accession>A0A4P6K562</accession>
<dbReference type="InterPro" id="IPR020846">
    <property type="entry name" value="MFS_dom"/>
</dbReference>
<dbReference type="PROSITE" id="PS50850">
    <property type="entry name" value="MFS"/>
    <property type="match status" value="1"/>
</dbReference>
<feature type="transmembrane region" description="Helical" evidence="6">
    <location>
        <begin position="80"/>
        <end position="103"/>
    </location>
</feature>
<sequence>MPSRSSLISLPKEPCAIEHLAPGDFWFDWGVAGTLLGSFFADRYGWPSIFFLNVPFGLLALPAAIVLLPPAQKSRDVVALDLPGALLSTCSLVLLITGLTQIVHPSVNYLLLLACFGGFLIFFLLFCFIEAHVKYPLVPLHFFRQPNVAGSTMVTLAFCATANTVLFFFTLYMQQVHGFSSFITGLAFLPTNVMLILGSFGAPLLIKRWGYKLTILIGLLFLAGGALLYARISVTGEYVWTLLPGLAAVGTGLGICQVAATGVGTHQVGPTERGLVSSLLNVASQVGTALGLAVLVSVANARTLMLAHNSRPSPEDLVAGFQWAFYAGAAFSLLGIVLLFLTIKRRQA</sequence>
<reference evidence="8 9" key="1">
    <citation type="submission" date="2019-01" db="EMBL/GenBank/DDBJ databases">
        <title>Ktedonosporobacter rubrisoli SCAWS-G2.</title>
        <authorList>
            <person name="Huang Y."/>
            <person name="Yan B."/>
        </authorList>
    </citation>
    <scope>NUCLEOTIDE SEQUENCE [LARGE SCALE GENOMIC DNA]</scope>
    <source>
        <strain evidence="8 9">SCAWS-G2</strain>
    </source>
</reference>
<protein>
    <submittedName>
        <fullName evidence="8">MFS transporter</fullName>
    </submittedName>
</protein>
<dbReference type="OrthoDB" id="2414439at2"/>
<evidence type="ECO:0000313" key="8">
    <source>
        <dbReference type="EMBL" id="QBD83083.1"/>
    </source>
</evidence>
<dbReference type="KEGG" id="kbs:EPA93_46825"/>
<name>A0A4P6K562_KTERU</name>
<feature type="transmembrane region" description="Helical" evidence="6">
    <location>
        <begin position="321"/>
        <end position="343"/>
    </location>
</feature>
<feature type="transmembrane region" description="Helical" evidence="6">
    <location>
        <begin position="179"/>
        <end position="206"/>
    </location>
</feature>
<dbReference type="Gene3D" id="1.20.1250.20">
    <property type="entry name" value="MFS general substrate transporter like domains"/>
    <property type="match status" value="1"/>
</dbReference>
<evidence type="ECO:0000256" key="6">
    <source>
        <dbReference type="SAM" id="Phobius"/>
    </source>
</evidence>
<feature type="transmembrane region" description="Helical" evidence="6">
    <location>
        <begin position="44"/>
        <end position="68"/>
    </location>
</feature>
<keyword evidence="3 6" id="KW-0812">Transmembrane</keyword>
<evidence type="ECO:0000256" key="4">
    <source>
        <dbReference type="ARBA" id="ARBA00022989"/>
    </source>
</evidence>
<evidence type="ECO:0000256" key="3">
    <source>
        <dbReference type="ARBA" id="ARBA00022692"/>
    </source>
</evidence>
<dbReference type="SUPFAM" id="SSF103473">
    <property type="entry name" value="MFS general substrate transporter"/>
    <property type="match status" value="1"/>
</dbReference>
<evidence type="ECO:0000259" key="7">
    <source>
        <dbReference type="PROSITE" id="PS50850"/>
    </source>
</evidence>
<feature type="transmembrane region" description="Helical" evidence="6">
    <location>
        <begin position="238"/>
        <end position="263"/>
    </location>
</feature>
<dbReference type="Pfam" id="PF07690">
    <property type="entry name" value="MFS_1"/>
    <property type="match status" value="1"/>
</dbReference>
<feature type="transmembrane region" description="Helical" evidence="6">
    <location>
        <begin position="275"/>
        <end position="301"/>
    </location>
</feature>
<evidence type="ECO:0000256" key="2">
    <source>
        <dbReference type="ARBA" id="ARBA00022448"/>
    </source>
</evidence>
<dbReference type="PANTHER" id="PTHR42718:SF9">
    <property type="entry name" value="MAJOR FACILITATOR SUPERFAMILY MULTIDRUG TRANSPORTER MFSC"/>
    <property type="match status" value="1"/>
</dbReference>
<keyword evidence="4 6" id="KW-1133">Transmembrane helix</keyword>
<feature type="domain" description="Major facilitator superfamily (MFS) profile" evidence="7">
    <location>
        <begin position="1"/>
        <end position="347"/>
    </location>
</feature>
<organism evidence="8 9">
    <name type="scientific">Ktedonosporobacter rubrisoli</name>
    <dbReference type="NCBI Taxonomy" id="2509675"/>
    <lineage>
        <taxon>Bacteria</taxon>
        <taxon>Bacillati</taxon>
        <taxon>Chloroflexota</taxon>
        <taxon>Ktedonobacteria</taxon>
        <taxon>Ktedonobacterales</taxon>
        <taxon>Ktedonosporobacteraceae</taxon>
        <taxon>Ktedonosporobacter</taxon>
    </lineage>
</organism>
<keyword evidence="9" id="KW-1185">Reference proteome</keyword>
<dbReference type="AlphaFoldDB" id="A0A4P6K562"/>
<dbReference type="InterPro" id="IPR011701">
    <property type="entry name" value="MFS"/>
</dbReference>
<feature type="transmembrane region" description="Helical" evidence="6">
    <location>
        <begin position="109"/>
        <end position="129"/>
    </location>
</feature>
<evidence type="ECO:0000313" key="9">
    <source>
        <dbReference type="Proteomes" id="UP000290365"/>
    </source>
</evidence>
<keyword evidence="2" id="KW-0813">Transport</keyword>
<dbReference type="EMBL" id="CP035758">
    <property type="protein sequence ID" value="QBD83083.1"/>
    <property type="molecule type" value="Genomic_DNA"/>
</dbReference>
<dbReference type="PANTHER" id="PTHR42718">
    <property type="entry name" value="MAJOR FACILITATOR SUPERFAMILY MULTIDRUG TRANSPORTER MFSC"/>
    <property type="match status" value="1"/>
</dbReference>
<evidence type="ECO:0000256" key="5">
    <source>
        <dbReference type="ARBA" id="ARBA00023136"/>
    </source>
</evidence>
<dbReference type="Proteomes" id="UP000290365">
    <property type="component" value="Chromosome"/>
</dbReference>
<evidence type="ECO:0000256" key="1">
    <source>
        <dbReference type="ARBA" id="ARBA00004651"/>
    </source>
</evidence>